<protein>
    <submittedName>
        <fullName evidence="1">Uncharacterized protein</fullName>
    </submittedName>
</protein>
<comment type="caution">
    <text evidence="1">The sequence shown here is derived from an EMBL/GenBank/DDBJ whole genome shotgun (WGS) entry which is preliminary data.</text>
</comment>
<dbReference type="EMBL" id="CM042015">
    <property type="protein sequence ID" value="KAI3708403.1"/>
    <property type="molecule type" value="Genomic_DNA"/>
</dbReference>
<proteinExistence type="predicted"/>
<organism evidence="1 2">
    <name type="scientific">Cichorium intybus</name>
    <name type="common">Chicory</name>
    <dbReference type="NCBI Taxonomy" id="13427"/>
    <lineage>
        <taxon>Eukaryota</taxon>
        <taxon>Viridiplantae</taxon>
        <taxon>Streptophyta</taxon>
        <taxon>Embryophyta</taxon>
        <taxon>Tracheophyta</taxon>
        <taxon>Spermatophyta</taxon>
        <taxon>Magnoliopsida</taxon>
        <taxon>eudicotyledons</taxon>
        <taxon>Gunneridae</taxon>
        <taxon>Pentapetalae</taxon>
        <taxon>asterids</taxon>
        <taxon>campanulids</taxon>
        <taxon>Asterales</taxon>
        <taxon>Asteraceae</taxon>
        <taxon>Cichorioideae</taxon>
        <taxon>Cichorieae</taxon>
        <taxon>Cichoriinae</taxon>
        <taxon>Cichorium</taxon>
    </lineage>
</organism>
<dbReference type="Proteomes" id="UP001055811">
    <property type="component" value="Linkage Group LG07"/>
</dbReference>
<accession>A0ACB9AEX9</accession>
<sequence length="105" mass="12082">MTHEVGVEAAERNGNKIRRRSLWKQLGPLPKKEERLTSPISVLEPREECTLPILLEDCEICICNSKTLILKRKDSNRCRSAKDRKSPFPVFEEKKLDMGRGQTCT</sequence>
<evidence type="ECO:0000313" key="1">
    <source>
        <dbReference type="EMBL" id="KAI3708403.1"/>
    </source>
</evidence>
<reference evidence="2" key="1">
    <citation type="journal article" date="2022" name="Mol. Ecol. Resour.">
        <title>The genomes of chicory, endive, great burdock and yacon provide insights into Asteraceae palaeo-polyploidization history and plant inulin production.</title>
        <authorList>
            <person name="Fan W."/>
            <person name="Wang S."/>
            <person name="Wang H."/>
            <person name="Wang A."/>
            <person name="Jiang F."/>
            <person name="Liu H."/>
            <person name="Zhao H."/>
            <person name="Xu D."/>
            <person name="Zhang Y."/>
        </authorList>
    </citation>
    <scope>NUCLEOTIDE SEQUENCE [LARGE SCALE GENOMIC DNA]</scope>
    <source>
        <strain evidence="2">cv. Punajuju</strain>
    </source>
</reference>
<name>A0ACB9AEX9_CICIN</name>
<gene>
    <name evidence="1" type="ORF">L2E82_37572</name>
</gene>
<keyword evidence="2" id="KW-1185">Reference proteome</keyword>
<reference evidence="1 2" key="2">
    <citation type="journal article" date="2022" name="Mol. Ecol. Resour.">
        <title>The genomes of chicory, endive, great burdock and yacon provide insights into Asteraceae paleo-polyploidization history and plant inulin production.</title>
        <authorList>
            <person name="Fan W."/>
            <person name="Wang S."/>
            <person name="Wang H."/>
            <person name="Wang A."/>
            <person name="Jiang F."/>
            <person name="Liu H."/>
            <person name="Zhao H."/>
            <person name="Xu D."/>
            <person name="Zhang Y."/>
        </authorList>
    </citation>
    <scope>NUCLEOTIDE SEQUENCE [LARGE SCALE GENOMIC DNA]</scope>
    <source>
        <strain evidence="2">cv. Punajuju</strain>
        <tissue evidence="1">Leaves</tissue>
    </source>
</reference>
<evidence type="ECO:0000313" key="2">
    <source>
        <dbReference type="Proteomes" id="UP001055811"/>
    </source>
</evidence>